<keyword evidence="1" id="KW-0812">Transmembrane</keyword>
<dbReference type="Proteomes" id="UP000033101">
    <property type="component" value="Chromosome"/>
</dbReference>
<gene>
    <name evidence="2" type="ORF">MSHOH_2528</name>
</gene>
<organism evidence="2 3">
    <name type="scientific">Methanosarcina horonobensis HB-1 = JCM 15518</name>
    <dbReference type="NCBI Taxonomy" id="1434110"/>
    <lineage>
        <taxon>Archaea</taxon>
        <taxon>Methanobacteriati</taxon>
        <taxon>Methanobacteriota</taxon>
        <taxon>Stenosarchaea group</taxon>
        <taxon>Methanomicrobia</taxon>
        <taxon>Methanosarcinales</taxon>
        <taxon>Methanosarcinaceae</taxon>
        <taxon>Methanosarcina</taxon>
    </lineage>
</organism>
<name>A0A0E3SDS1_9EURY</name>
<evidence type="ECO:0000313" key="3">
    <source>
        <dbReference type="Proteomes" id="UP000033101"/>
    </source>
</evidence>
<keyword evidence="1" id="KW-1133">Transmembrane helix</keyword>
<feature type="transmembrane region" description="Helical" evidence="1">
    <location>
        <begin position="162"/>
        <end position="183"/>
    </location>
</feature>
<dbReference type="RefSeq" id="WP_048140363.1">
    <property type="nucleotide sequence ID" value="NZ_CP009516.1"/>
</dbReference>
<protein>
    <submittedName>
        <fullName evidence="2">Uncharacterized protein</fullName>
    </submittedName>
</protein>
<keyword evidence="1" id="KW-0472">Membrane</keyword>
<sequence length="198" mass="23107">MTLDLWSIVLSIPIAIIANIFTPLIQQWIKSINNKKSLEKVQIEKGQIEIIENSSYEEIGIIKDRLINIGVFCVPFILFTIGVLLNIYENTIFVILFVISLSPSIQLIIHLIQRLIKLLRYKRENKKEMQGEIEKIKNTFVTICIMYLPIIILLSLDMNNGFFVLLFLLSFFVSVYLIIRYIICYVQLLTKKKLMDSF</sequence>
<feature type="transmembrane region" description="Helical" evidence="1">
    <location>
        <begin position="94"/>
        <end position="116"/>
    </location>
</feature>
<proteinExistence type="predicted"/>
<keyword evidence="3" id="KW-1185">Reference proteome</keyword>
<dbReference type="AlphaFoldDB" id="A0A0E3SDS1"/>
<dbReference type="HOGENOM" id="CLU_1375523_0_0_2"/>
<dbReference type="GeneID" id="24831817"/>
<evidence type="ECO:0000313" key="2">
    <source>
        <dbReference type="EMBL" id="AKB79011.1"/>
    </source>
</evidence>
<feature type="transmembrane region" description="Helical" evidence="1">
    <location>
        <begin position="136"/>
        <end position="156"/>
    </location>
</feature>
<feature type="transmembrane region" description="Helical" evidence="1">
    <location>
        <begin position="66"/>
        <end position="88"/>
    </location>
</feature>
<accession>A0A0E3SDS1</accession>
<evidence type="ECO:0000256" key="1">
    <source>
        <dbReference type="SAM" id="Phobius"/>
    </source>
</evidence>
<reference evidence="2 3" key="1">
    <citation type="submission" date="2014-07" db="EMBL/GenBank/DDBJ databases">
        <title>Methanogenic archaea and the global carbon cycle.</title>
        <authorList>
            <person name="Henriksen J.R."/>
            <person name="Luke J."/>
            <person name="Reinhart S."/>
            <person name="Benedict M.N."/>
            <person name="Youngblut N.D."/>
            <person name="Metcalf M.E."/>
            <person name="Whitaker R.J."/>
            <person name="Metcalf W.W."/>
        </authorList>
    </citation>
    <scope>NUCLEOTIDE SEQUENCE [LARGE SCALE GENOMIC DNA]</scope>
    <source>
        <strain evidence="2 3">HB-1</strain>
    </source>
</reference>
<dbReference type="EMBL" id="CP009516">
    <property type="protein sequence ID" value="AKB79011.1"/>
    <property type="molecule type" value="Genomic_DNA"/>
</dbReference>
<dbReference type="KEGG" id="mhor:MSHOH_2528"/>
<feature type="transmembrane region" description="Helical" evidence="1">
    <location>
        <begin position="6"/>
        <end position="25"/>
    </location>
</feature>
<dbReference type="PATRIC" id="fig|1434110.4.peg.3252"/>